<dbReference type="RefSeq" id="WP_329779541.1">
    <property type="nucleotide sequence ID" value="NZ_JAYJJQ010000012.1"/>
</dbReference>
<evidence type="ECO:0000313" key="5">
    <source>
        <dbReference type="EMBL" id="MEB3070291.1"/>
    </source>
</evidence>
<gene>
    <name evidence="5" type="ORF">K5L39_13960</name>
</gene>
<dbReference type="InterPro" id="IPR020845">
    <property type="entry name" value="AMP-binding_CS"/>
</dbReference>
<feature type="domain" description="AMP-dependent synthetase/ligase" evidence="3">
    <location>
        <begin position="25"/>
        <end position="358"/>
    </location>
</feature>
<organism evidence="5 6">
    <name type="scientific">[Mycobacterium] vasticus</name>
    <dbReference type="NCBI Taxonomy" id="2875777"/>
    <lineage>
        <taxon>Bacteria</taxon>
        <taxon>Bacillati</taxon>
        <taxon>Actinomycetota</taxon>
        <taxon>Actinomycetes</taxon>
        <taxon>Mycobacteriales</taxon>
        <taxon>Mycobacteriaceae</taxon>
        <taxon>Mycolicibacter</taxon>
    </lineage>
</organism>
<comment type="caution">
    <text evidence="5">The sequence shown here is derived from an EMBL/GenBank/DDBJ whole genome shotgun (WGS) entry which is preliminary data.</text>
</comment>
<dbReference type="InterPro" id="IPR045851">
    <property type="entry name" value="AMP-bd_C_sf"/>
</dbReference>
<accession>A0ABU5YZM4</accession>
<dbReference type="Pfam" id="PF13193">
    <property type="entry name" value="AMP-binding_C"/>
    <property type="match status" value="1"/>
</dbReference>
<dbReference type="Gene3D" id="3.30.300.30">
    <property type="match status" value="1"/>
</dbReference>
<evidence type="ECO:0000313" key="6">
    <source>
        <dbReference type="Proteomes" id="UP001299283"/>
    </source>
</evidence>
<evidence type="ECO:0000259" key="4">
    <source>
        <dbReference type="Pfam" id="PF13193"/>
    </source>
</evidence>
<dbReference type="InterPro" id="IPR042099">
    <property type="entry name" value="ANL_N_sf"/>
</dbReference>
<dbReference type="InterPro" id="IPR000873">
    <property type="entry name" value="AMP-dep_synth/lig_dom"/>
</dbReference>
<keyword evidence="2" id="KW-0436">Ligase</keyword>
<comment type="similarity">
    <text evidence="1">Belongs to the ATP-dependent AMP-binding enzyme family.</text>
</comment>
<dbReference type="EMBL" id="JAYJJQ010000012">
    <property type="protein sequence ID" value="MEB3070291.1"/>
    <property type="molecule type" value="Genomic_DNA"/>
</dbReference>
<keyword evidence="6" id="KW-1185">Reference proteome</keyword>
<protein>
    <submittedName>
        <fullName evidence="5">AMP-binding protein</fullName>
    </submittedName>
</protein>
<dbReference type="SUPFAM" id="SSF56801">
    <property type="entry name" value="Acetyl-CoA synthetase-like"/>
    <property type="match status" value="1"/>
</dbReference>
<evidence type="ECO:0000256" key="1">
    <source>
        <dbReference type="ARBA" id="ARBA00006432"/>
    </source>
</evidence>
<evidence type="ECO:0000256" key="2">
    <source>
        <dbReference type="ARBA" id="ARBA00022598"/>
    </source>
</evidence>
<dbReference type="Proteomes" id="UP001299283">
    <property type="component" value="Unassembled WGS sequence"/>
</dbReference>
<dbReference type="PANTHER" id="PTHR43201:SF5">
    <property type="entry name" value="MEDIUM-CHAIN ACYL-COA LIGASE ACSF2, MITOCHONDRIAL"/>
    <property type="match status" value="1"/>
</dbReference>
<dbReference type="Pfam" id="PF00501">
    <property type="entry name" value="AMP-binding"/>
    <property type="match status" value="1"/>
</dbReference>
<proteinExistence type="inferred from homology"/>
<dbReference type="PROSITE" id="PS00455">
    <property type="entry name" value="AMP_BINDING"/>
    <property type="match status" value="1"/>
</dbReference>
<dbReference type="PANTHER" id="PTHR43201">
    <property type="entry name" value="ACYL-COA SYNTHETASE"/>
    <property type="match status" value="1"/>
</dbReference>
<dbReference type="InterPro" id="IPR025110">
    <property type="entry name" value="AMP-bd_C"/>
</dbReference>
<evidence type="ECO:0000259" key="3">
    <source>
        <dbReference type="Pfam" id="PF00501"/>
    </source>
</evidence>
<reference evidence="5 6" key="1">
    <citation type="submission" date="2023-12" db="EMBL/GenBank/DDBJ databases">
        <title>Description of new species of Mycobacterium terrae complex isolated from sewage at the Sao Paulo Zoological Park Foundation in Brazil.</title>
        <authorList>
            <person name="Romagnoli C.L."/>
            <person name="Conceicao E.C."/>
            <person name="Machado E."/>
            <person name="Barreto L.B.P.F."/>
            <person name="Sharma A."/>
            <person name="Silva N.M."/>
            <person name="Marques L.E."/>
            <person name="Juliana M.A."/>
            <person name="Lourenco M.C.S."/>
            <person name="Digiampietri L.A."/>
            <person name="Suffys P.N."/>
            <person name="Viana-Niero C."/>
        </authorList>
    </citation>
    <scope>NUCLEOTIDE SEQUENCE [LARGE SCALE GENOMIC DNA]</scope>
    <source>
        <strain evidence="5 6">MYC017</strain>
    </source>
</reference>
<feature type="domain" description="AMP-binding enzyme C-terminal" evidence="4">
    <location>
        <begin position="418"/>
        <end position="491"/>
    </location>
</feature>
<name>A0ABU5YZM4_9MYCO</name>
<sequence>MPTMSPPAPLVAPAAVDIVMSEVVQKYAALHPGKACVTTADEGDWTWADAREEMFRAANAMRAMGIEPGHRVGIMLPNGLDWLRAWWGTICLGGIVVAINPALRGEALRHVLDDSEPQVVFAVGDLVDRIEDCGSQVRILDPVTLHNGDAIAPAVEPIQIWDTAWIGYTSGTTGPAKGAVMTHAQMARTASPPEFGAAADDTLLIYTPMFHIGGCIYGMSAWLLGATLALRSHFVADQWLEMVRKSGATRSILVASMTPTLMATPEHPDDADNPLHTTVMIPVTADADLLRKRFGIKTVVAGYGMTELGLALSHQWPGEITKPASAGKPKPGVEVRLVDEHDIPVPPGSPGELIMRSDRPWEICSEYLNQPELTAKTWRNGWFHTGDQFYCDDEGFYFFVDRATDSIRRRGENISSFEVERAVISHPDVIDVACVGVANQTSNDAEVKVFIVVREADAFDPADLIEHCRTRLHYFAIPTFVEVIDELPKTQATARHLKFKLRQMGNSARTWDRRAAGIVIKRDY</sequence>
<dbReference type="Gene3D" id="3.40.50.12780">
    <property type="entry name" value="N-terminal domain of ligase-like"/>
    <property type="match status" value="1"/>
</dbReference>